<gene>
    <name evidence="4" type="ordered locus">Dester_1481</name>
</gene>
<keyword evidence="2" id="KW-0175">Coiled coil</keyword>
<dbReference type="HOGENOM" id="CLU_018816_14_4_0"/>
<accession>F0S294</accession>
<evidence type="ECO:0000313" key="5">
    <source>
        <dbReference type="Proteomes" id="UP000007102"/>
    </source>
</evidence>
<dbReference type="Proteomes" id="UP000007102">
    <property type="component" value="Chromosome"/>
</dbReference>
<dbReference type="OrthoDB" id="9777308at2"/>
<evidence type="ECO:0000256" key="1">
    <source>
        <dbReference type="ARBA" id="ARBA00009477"/>
    </source>
</evidence>
<dbReference type="InParanoid" id="F0S294"/>
<dbReference type="AlphaFoldDB" id="F0S294"/>
<dbReference type="GO" id="GO:0015562">
    <property type="term" value="F:efflux transmembrane transporter activity"/>
    <property type="evidence" value="ECO:0007669"/>
    <property type="project" value="TreeGrafter"/>
</dbReference>
<feature type="domain" description="Multidrug resistance protein MdtA-like C-terminal permuted SH3" evidence="3">
    <location>
        <begin position="316"/>
        <end position="370"/>
    </location>
</feature>
<dbReference type="InterPro" id="IPR006143">
    <property type="entry name" value="RND_pump_MFP"/>
</dbReference>
<dbReference type="NCBIfam" id="TIGR01730">
    <property type="entry name" value="RND_mfp"/>
    <property type="match status" value="1"/>
</dbReference>
<reference evidence="5" key="2">
    <citation type="submission" date="2011-02" db="EMBL/GenBank/DDBJ databases">
        <title>The complete genome of Desulfurobacterium thermolithotrophum DSM 11699.</title>
        <authorList>
            <consortium name="US DOE Joint Genome Institute (JGI-PGF)"/>
            <person name="Lucas S."/>
            <person name="Copeland A."/>
            <person name="Lapidus A."/>
            <person name="Bruce D."/>
            <person name="Goodwin L."/>
            <person name="Pitluck S."/>
            <person name="Kyrpides N."/>
            <person name="Mavromatis K."/>
            <person name="Pagani I."/>
            <person name="Ivanova N."/>
            <person name="Mikhailova N."/>
            <person name="Daligault H."/>
            <person name="Detter J.C."/>
            <person name="Tapia R."/>
            <person name="Han C."/>
            <person name="Land M."/>
            <person name="Hauser L."/>
            <person name="Markowitz V."/>
            <person name="Cheng J.-F."/>
            <person name="Hugenholtz P."/>
            <person name="Woyke T."/>
            <person name="Wu D."/>
            <person name="Spring S."/>
            <person name="Brambilla E."/>
            <person name="Klenk H.-P."/>
            <person name="Eisen J.A."/>
        </authorList>
    </citation>
    <scope>NUCLEOTIDE SEQUENCE [LARGE SCALE GENOMIC DNA]</scope>
    <source>
        <strain evidence="5">DSM 11699 / BSA</strain>
    </source>
</reference>
<name>F0S294_DESTD</name>
<dbReference type="STRING" id="868864.Dester_1481"/>
<dbReference type="Gene3D" id="2.40.420.20">
    <property type="match status" value="1"/>
</dbReference>
<reference evidence="4 5" key="1">
    <citation type="journal article" date="2011" name="Stand. Genomic Sci.">
        <title>Complete genome sequence of the thermophilic sulfur-reducer Desulfurobacterium thermolithotrophum type strain (BSA(T)) from a deep-sea hydrothermal vent.</title>
        <authorList>
            <person name="Goker M."/>
            <person name="Daligault H."/>
            <person name="Mwirichia R."/>
            <person name="Lapidus A."/>
            <person name="Lucas S."/>
            <person name="Deshpande S."/>
            <person name="Pagani I."/>
            <person name="Tapia R."/>
            <person name="Cheng J.F."/>
            <person name="Goodwin L."/>
            <person name="Pitluck S."/>
            <person name="Liolios K."/>
            <person name="Ivanova N."/>
            <person name="Mavromatis K."/>
            <person name="Mikhailova N."/>
            <person name="Pati A."/>
            <person name="Chen A."/>
            <person name="Palaniappan K."/>
            <person name="Han C."/>
            <person name="Land M."/>
            <person name="Hauser L."/>
            <person name="Pan C."/>
            <person name="Brambilla E.M."/>
            <person name="Rohde M."/>
            <person name="Spring S."/>
            <person name="Sikorski J."/>
            <person name="Wirth R."/>
            <person name="Detter J.C."/>
            <person name="Woyke T."/>
            <person name="Bristow J."/>
            <person name="Eisen J.A."/>
            <person name="Markowitz V."/>
            <person name="Hugenholtz P."/>
            <person name="Kyrpides N.C."/>
            <person name="Klenk H.P."/>
        </authorList>
    </citation>
    <scope>NUCLEOTIDE SEQUENCE [LARGE SCALE GENOMIC DNA]</scope>
    <source>
        <strain evidence="5">DSM 11699 / BSA</strain>
    </source>
</reference>
<dbReference type="eggNOG" id="COG0845">
    <property type="taxonomic scope" value="Bacteria"/>
</dbReference>
<dbReference type="KEGG" id="dte:Dester_1481"/>
<dbReference type="GO" id="GO:1990281">
    <property type="term" value="C:efflux pump complex"/>
    <property type="evidence" value="ECO:0007669"/>
    <property type="project" value="TreeGrafter"/>
</dbReference>
<organism evidence="4 5">
    <name type="scientific">Desulfurobacterium thermolithotrophum (strain DSM 11699 / BSA)</name>
    <dbReference type="NCBI Taxonomy" id="868864"/>
    <lineage>
        <taxon>Bacteria</taxon>
        <taxon>Pseudomonadati</taxon>
        <taxon>Aquificota</taxon>
        <taxon>Aquificia</taxon>
        <taxon>Desulfurobacteriales</taxon>
        <taxon>Desulfurobacteriaceae</taxon>
        <taxon>Desulfurobacterium</taxon>
    </lineage>
</organism>
<evidence type="ECO:0000259" key="3">
    <source>
        <dbReference type="Pfam" id="PF25967"/>
    </source>
</evidence>
<feature type="coiled-coil region" evidence="2">
    <location>
        <begin position="107"/>
        <end position="207"/>
    </location>
</feature>
<dbReference type="Gene3D" id="2.40.50.100">
    <property type="match status" value="1"/>
</dbReference>
<evidence type="ECO:0000256" key="2">
    <source>
        <dbReference type="SAM" id="Coils"/>
    </source>
</evidence>
<comment type="similarity">
    <text evidence="1">Belongs to the membrane fusion protein (MFP) (TC 8.A.1) family.</text>
</comment>
<dbReference type="EMBL" id="CP002543">
    <property type="protein sequence ID" value="ADY74109.1"/>
    <property type="molecule type" value="Genomic_DNA"/>
</dbReference>
<dbReference type="SUPFAM" id="SSF111369">
    <property type="entry name" value="HlyD-like secretion proteins"/>
    <property type="match status" value="1"/>
</dbReference>
<dbReference type="Gene3D" id="1.10.287.470">
    <property type="entry name" value="Helix hairpin bin"/>
    <property type="match status" value="1"/>
</dbReference>
<dbReference type="RefSeq" id="WP_013639057.1">
    <property type="nucleotide sequence ID" value="NC_015185.1"/>
</dbReference>
<dbReference type="InterPro" id="IPR058627">
    <property type="entry name" value="MdtA-like_C"/>
</dbReference>
<protein>
    <submittedName>
        <fullName evidence="4">Efflux transporter, RND family, MFP subunit</fullName>
    </submittedName>
</protein>
<dbReference type="PANTHER" id="PTHR30469">
    <property type="entry name" value="MULTIDRUG RESISTANCE PROTEIN MDTA"/>
    <property type="match status" value="1"/>
</dbReference>
<dbReference type="Pfam" id="PF25967">
    <property type="entry name" value="RND-MFP_C"/>
    <property type="match status" value="1"/>
</dbReference>
<keyword evidence="5" id="KW-1185">Reference proteome</keyword>
<dbReference type="PANTHER" id="PTHR30469:SF15">
    <property type="entry name" value="HLYD FAMILY OF SECRETION PROTEINS"/>
    <property type="match status" value="1"/>
</dbReference>
<proteinExistence type="inferred from homology"/>
<evidence type="ECO:0000313" key="4">
    <source>
        <dbReference type="EMBL" id="ADY74109.1"/>
    </source>
</evidence>
<sequence>MKTKILFIAIIVGLVLIGVTAIKKKKEEISKIPPPKIYPISVKWTTIKSGELQEEFNYIGTFQPYKHATISTKIYGTVLKVYKSEGDFFKKGELLAKIDDSEIKSNISALEEEKRAKENLIPGLRAELRAAEIALKNAKEEFNREKFLYEKGAVPKVAVEKVENQLAIAESKVESIKAKWKELKSAISSIEKKIEALKSQLKYTEIRALDDGVVSEVLAYEGSLATPGKPIIKVYYPKYGFKILINIPPEDAKEIPIDSPVFKGEKKIGKLVKYYPSANENFLYIAEIKVNKSEKIKPFENVSVKVLGKPYKGQIVPIYAILHLKNGDYVLSVEQNNKVKPVKIKVLKTVKDKAIISSNLQEGTKVIVGRESKLLEVMRRGSVVLSEAFDG</sequence>